<evidence type="ECO:0000313" key="1">
    <source>
        <dbReference type="EMBL" id="SDY48039.1"/>
    </source>
</evidence>
<dbReference type="AlphaFoldDB" id="A0A1H3K819"/>
<accession>A0A1H3K819</accession>
<dbReference type="STRING" id="381665.SAMN05216554_0452"/>
<dbReference type="EMBL" id="FNPZ01000001">
    <property type="protein sequence ID" value="SDY48039.1"/>
    <property type="molecule type" value="Genomic_DNA"/>
</dbReference>
<protein>
    <submittedName>
        <fullName evidence="1">Uncharacterized protein</fullName>
    </submittedName>
</protein>
<name>A0A1H3K819_9MICO</name>
<gene>
    <name evidence="1" type="ORF">SAMN05216554_0452</name>
</gene>
<reference evidence="1 2" key="1">
    <citation type="submission" date="2016-10" db="EMBL/GenBank/DDBJ databases">
        <authorList>
            <person name="de Groot N.N."/>
        </authorList>
    </citation>
    <scope>NUCLEOTIDE SEQUENCE [LARGE SCALE GENOMIC DNA]</scope>
    <source>
        <strain evidence="1 2">CGMCC 4.3491</strain>
    </source>
</reference>
<keyword evidence="2" id="KW-1185">Reference proteome</keyword>
<sequence>MTAWTVRIEPADEGRAAAASATLAALPLSYTRVERDAEVVVVSGHDGWVDRVRAAVHGGARGVIVTDPVPSIAAATLRDDPPAASIVLAEPWASSPVLRAVRERFPVEIHRTGLVDARTVEHPAGRDLRTVVFAQLRAVQSMGIEVASVEIAAETPSSILAVGRSVAGARIVLSVAHSTTADGTLDILLVGREETIRIDLPDGTTARPGRAVLASTDAAIEVPTSWQTAHRASWVALYNLLRSGAEIRLTQAFVDASGLLGTAGALDHPGDSPTG</sequence>
<evidence type="ECO:0000313" key="2">
    <source>
        <dbReference type="Proteomes" id="UP000198891"/>
    </source>
</evidence>
<dbReference type="Proteomes" id="UP000198891">
    <property type="component" value="Unassembled WGS sequence"/>
</dbReference>
<dbReference type="RefSeq" id="WP_092548161.1">
    <property type="nucleotide sequence ID" value="NZ_FNPZ01000001.1"/>
</dbReference>
<proteinExistence type="predicted"/>
<organism evidence="1 2">
    <name type="scientific">Herbiconiux ginsengi</name>
    <dbReference type="NCBI Taxonomy" id="381665"/>
    <lineage>
        <taxon>Bacteria</taxon>
        <taxon>Bacillati</taxon>
        <taxon>Actinomycetota</taxon>
        <taxon>Actinomycetes</taxon>
        <taxon>Micrococcales</taxon>
        <taxon>Microbacteriaceae</taxon>
        <taxon>Herbiconiux</taxon>
    </lineage>
</organism>
<dbReference type="OrthoDB" id="4925768at2"/>